<sequence>MHLTEKQLSTFYCGSTFNGKKQVSHGKSGYKPATSDRERESRVEWEHVVPAYVFGITFPYWVGYGEDPHPDCIDKNGKSIKNRECTEKNSQLFRYMQADMHNLRPAIGSVNGLRSNYEFAMIRGEKREFGTCDMEIDSGDKRVEPPEEVRGDIGRTYLYMASAYPDVPFLTSDTKEMMEGWAANDPVTEWECERERLIAKMQGNRNTVVKTACEQAGL</sequence>
<dbReference type="GO" id="GO:0004519">
    <property type="term" value="F:endonuclease activity"/>
    <property type="evidence" value="ECO:0007669"/>
    <property type="project" value="UniProtKB-KW"/>
</dbReference>
<gene>
    <name evidence="3" type="ORF">CSA56_14160</name>
</gene>
<evidence type="ECO:0000313" key="3">
    <source>
        <dbReference type="EMBL" id="PIE32837.1"/>
    </source>
</evidence>
<keyword evidence="1" id="KW-0540">Nuclease</keyword>
<dbReference type="InterPro" id="IPR044925">
    <property type="entry name" value="His-Me_finger_sf"/>
</dbReference>
<dbReference type="Proteomes" id="UP000230821">
    <property type="component" value="Unassembled WGS sequence"/>
</dbReference>
<dbReference type="GO" id="GO:0016787">
    <property type="term" value="F:hydrolase activity"/>
    <property type="evidence" value="ECO:0007669"/>
    <property type="project" value="UniProtKB-KW"/>
</dbReference>
<keyword evidence="2" id="KW-0378">Hydrolase</keyword>
<dbReference type="Pfam" id="PF04231">
    <property type="entry name" value="Endonuclease_1"/>
    <property type="match status" value="1"/>
</dbReference>
<dbReference type="EMBL" id="PDSK01000107">
    <property type="protein sequence ID" value="PIE32837.1"/>
    <property type="molecule type" value="Genomic_DNA"/>
</dbReference>
<dbReference type="PANTHER" id="PTHR33607">
    <property type="entry name" value="ENDONUCLEASE-1"/>
    <property type="match status" value="1"/>
</dbReference>
<name>A0A2G6KAZ0_9BACT</name>
<dbReference type="SUPFAM" id="SSF54060">
    <property type="entry name" value="His-Me finger endonucleases"/>
    <property type="match status" value="1"/>
</dbReference>
<keyword evidence="3" id="KW-0255">Endonuclease</keyword>
<accession>A0A2G6KAZ0</accession>
<comment type="caution">
    <text evidence="3">The sequence shown here is derived from an EMBL/GenBank/DDBJ whole genome shotgun (WGS) entry which is preliminary data.</text>
</comment>
<organism evidence="3 4">
    <name type="scientific">candidate division KSB3 bacterium</name>
    <dbReference type="NCBI Taxonomy" id="2044937"/>
    <lineage>
        <taxon>Bacteria</taxon>
        <taxon>candidate division KSB3</taxon>
    </lineage>
</organism>
<evidence type="ECO:0000256" key="2">
    <source>
        <dbReference type="ARBA" id="ARBA00022801"/>
    </source>
</evidence>
<dbReference type="AlphaFoldDB" id="A0A2G6KAZ0"/>
<evidence type="ECO:0000256" key="1">
    <source>
        <dbReference type="ARBA" id="ARBA00022722"/>
    </source>
</evidence>
<reference evidence="3 4" key="1">
    <citation type="submission" date="2017-10" db="EMBL/GenBank/DDBJ databases">
        <title>Novel microbial diversity and functional potential in the marine mammal oral microbiome.</title>
        <authorList>
            <person name="Dudek N.K."/>
            <person name="Sun C.L."/>
            <person name="Burstein D."/>
            <person name="Kantor R.S."/>
            <person name="Aliaga Goltsman D.S."/>
            <person name="Bik E.M."/>
            <person name="Thomas B.C."/>
            <person name="Banfield J.F."/>
            <person name="Relman D.A."/>
        </authorList>
    </citation>
    <scope>NUCLEOTIDE SEQUENCE [LARGE SCALE GENOMIC DNA]</scope>
    <source>
        <strain evidence="3">DOLJORAL78_47_16</strain>
    </source>
</reference>
<dbReference type="InterPro" id="IPR007346">
    <property type="entry name" value="Endonuclease-I"/>
</dbReference>
<proteinExistence type="predicted"/>
<evidence type="ECO:0000313" key="4">
    <source>
        <dbReference type="Proteomes" id="UP000230821"/>
    </source>
</evidence>
<protein>
    <submittedName>
        <fullName evidence="3">Endonuclease I</fullName>
    </submittedName>
</protein>
<dbReference type="PANTHER" id="PTHR33607:SF2">
    <property type="entry name" value="ENDONUCLEASE-1"/>
    <property type="match status" value="1"/>
</dbReference>